<dbReference type="InterPro" id="IPR001128">
    <property type="entry name" value="Cyt_P450"/>
</dbReference>
<evidence type="ECO:0000259" key="3">
    <source>
        <dbReference type="PROSITE" id="PS50011"/>
    </source>
</evidence>
<keyword evidence="2" id="KW-0067">ATP-binding</keyword>
<dbReference type="InterPro" id="IPR036396">
    <property type="entry name" value="Cyt_P450_sf"/>
</dbReference>
<dbReference type="Pfam" id="PF00067">
    <property type="entry name" value="p450"/>
    <property type="match status" value="1"/>
</dbReference>
<dbReference type="GO" id="GO:0035556">
    <property type="term" value="P:intracellular signal transduction"/>
    <property type="evidence" value="ECO:0007669"/>
    <property type="project" value="TreeGrafter"/>
</dbReference>
<proteinExistence type="predicted"/>
<keyword evidence="1" id="KW-0547">Nucleotide-binding</keyword>
<dbReference type="OMA" id="SEAYMAR"/>
<evidence type="ECO:0000256" key="2">
    <source>
        <dbReference type="ARBA" id="ARBA00022840"/>
    </source>
</evidence>
<dbReference type="GO" id="GO:0004497">
    <property type="term" value="F:monooxygenase activity"/>
    <property type="evidence" value="ECO:0007669"/>
    <property type="project" value="InterPro"/>
</dbReference>
<dbReference type="Gene3D" id="1.10.630.10">
    <property type="entry name" value="Cytochrome P450"/>
    <property type="match status" value="1"/>
</dbReference>
<dbReference type="InterPro" id="IPR011009">
    <property type="entry name" value="Kinase-like_dom_sf"/>
</dbReference>
<reference evidence="4 5" key="1">
    <citation type="submission" date="2016-02" db="EMBL/GenBank/DDBJ databases">
        <title>Genome analysis of coral dinoflagellate symbionts highlights evolutionary adaptations to a symbiotic lifestyle.</title>
        <authorList>
            <person name="Aranda M."/>
            <person name="Li Y."/>
            <person name="Liew Y.J."/>
            <person name="Baumgarten S."/>
            <person name="Simakov O."/>
            <person name="Wilson M."/>
            <person name="Piel J."/>
            <person name="Ashoor H."/>
            <person name="Bougouffa S."/>
            <person name="Bajic V.B."/>
            <person name="Ryu T."/>
            <person name="Ravasi T."/>
            <person name="Bayer T."/>
            <person name="Micklem G."/>
            <person name="Kim H."/>
            <person name="Bhak J."/>
            <person name="Lajeunesse T.C."/>
            <person name="Voolstra C.R."/>
        </authorList>
    </citation>
    <scope>NUCLEOTIDE SEQUENCE [LARGE SCALE GENOMIC DNA]</scope>
    <source>
        <strain evidence="4 5">CCMP2467</strain>
    </source>
</reference>
<accession>A0A1Q9F2C2</accession>
<keyword evidence="4" id="KW-0418">Kinase</keyword>
<dbReference type="InterPro" id="IPR008271">
    <property type="entry name" value="Ser/Thr_kinase_AS"/>
</dbReference>
<dbReference type="PANTHER" id="PTHR24346:SF30">
    <property type="entry name" value="MATERNAL EMBRYONIC LEUCINE ZIPPER KINASE"/>
    <property type="match status" value="1"/>
</dbReference>
<keyword evidence="5" id="KW-1185">Reference proteome</keyword>
<dbReference type="Pfam" id="PF00069">
    <property type="entry name" value="Pkinase"/>
    <property type="match status" value="1"/>
</dbReference>
<dbReference type="AlphaFoldDB" id="A0A1Q9F2C2"/>
<dbReference type="GO" id="GO:0020037">
    <property type="term" value="F:heme binding"/>
    <property type="evidence" value="ECO:0007669"/>
    <property type="project" value="InterPro"/>
</dbReference>
<dbReference type="InterPro" id="IPR000719">
    <property type="entry name" value="Prot_kinase_dom"/>
</dbReference>
<feature type="domain" description="Protein kinase" evidence="3">
    <location>
        <begin position="477"/>
        <end position="687"/>
    </location>
</feature>
<keyword evidence="4" id="KW-0808">Transferase</keyword>
<gene>
    <name evidence="4" type="primary">PRKAA1</name>
    <name evidence="4" type="ORF">AK812_SmicGene2041</name>
</gene>
<dbReference type="OrthoDB" id="410004at2759"/>
<dbReference type="PANTHER" id="PTHR24346">
    <property type="entry name" value="MAP/MICROTUBULE AFFINITY-REGULATING KINASE"/>
    <property type="match status" value="1"/>
</dbReference>
<name>A0A1Q9F2C2_SYMMI</name>
<sequence length="687" mass="77815">MSRGTDSAEAALMHTENWGSIEEVVNAPVENVAGDATWPSVLCMWLTLPLNLIQGCIGGLCRFAMAFFVLGCYCCRCIPGWICCAAMASVKCGRPCILAPSWWRYVLGGFIALLANSRSRLALFIWEWEAFGKGDHYWHGEGYWSVTYEECSTITKSQQKRRSAFACIEACVPDLFASNILLFLPTGGPESEWAAIRKVLHAAMLDRGAYHYTERLQKLSSQLSAEWPEPKLTDFDDTEKLRLMVVKCIFFMIFGIWLDDNDALILRKWRDYAVFFVLPRLIHRFIFNFAIGRVKQLRVDTVGVIEKHGLQQMFVDMNKNLPEKYRRPTDVKLCDEIMFAVGFAGIGGTSACCETVGAFLQRKIPEEASAHLISFEKYPTTEDMLEAYKASPVKYIKESCRIDPPVTSCTRVDPDERELLFKGIPYTMPPETLNQYVISMANRDTKIFEKPDVFDPTRKELDQALTWNGAFGTPNEETVYPRICPGRFLALDVAQAIVGHVVGIKDCRVSRFVLPVQTERRWKGCANVLLTAGRRKSIEVVVGGRSHENRETSAILFSMRHPHVVSLYDVHETFERRFLVMEFVDGGELIDEIDKNGPLPEHEARYVFLQIVLGLRYIHSKGVVHRDLKLENVLVDKALSQPGLLQVKISDFGHSKHVNDGYSRPWSQAARYCNRISTAVAILTSKS</sequence>
<dbReference type="GO" id="GO:0004674">
    <property type="term" value="F:protein serine/threonine kinase activity"/>
    <property type="evidence" value="ECO:0007669"/>
    <property type="project" value="TreeGrafter"/>
</dbReference>
<dbReference type="EMBL" id="LSRX01000022">
    <property type="protein sequence ID" value="OLQ13840.1"/>
    <property type="molecule type" value="Genomic_DNA"/>
</dbReference>
<dbReference type="GO" id="GO:0005737">
    <property type="term" value="C:cytoplasm"/>
    <property type="evidence" value="ECO:0007669"/>
    <property type="project" value="TreeGrafter"/>
</dbReference>
<dbReference type="GO" id="GO:0005524">
    <property type="term" value="F:ATP binding"/>
    <property type="evidence" value="ECO:0007669"/>
    <property type="project" value="UniProtKB-KW"/>
</dbReference>
<dbReference type="GO" id="GO:0016705">
    <property type="term" value="F:oxidoreductase activity, acting on paired donors, with incorporation or reduction of molecular oxygen"/>
    <property type="evidence" value="ECO:0007669"/>
    <property type="project" value="InterPro"/>
</dbReference>
<evidence type="ECO:0000313" key="4">
    <source>
        <dbReference type="EMBL" id="OLQ13840.1"/>
    </source>
</evidence>
<dbReference type="Proteomes" id="UP000186817">
    <property type="component" value="Unassembled WGS sequence"/>
</dbReference>
<evidence type="ECO:0000256" key="1">
    <source>
        <dbReference type="ARBA" id="ARBA00022741"/>
    </source>
</evidence>
<dbReference type="Gene3D" id="1.10.510.10">
    <property type="entry name" value="Transferase(Phosphotransferase) domain 1"/>
    <property type="match status" value="1"/>
</dbReference>
<dbReference type="SUPFAM" id="SSF48264">
    <property type="entry name" value="Cytochrome P450"/>
    <property type="match status" value="1"/>
</dbReference>
<dbReference type="PROSITE" id="PS50011">
    <property type="entry name" value="PROTEIN_KINASE_DOM"/>
    <property type="match status" value="1"/>
</dbReference>
<comment type="caution">
    <text evidence="4">The sequence shown here is derived from an EMBL/GenBank/DDBJ whole genome shotgun (WGS) entry which is preliminary data.</text>
</comment>
<dbReference type="GO" id="GO:0005506">
    <property type="term" value="F:iron ion binding"/>
    <property type="evidence" value="ECO:0007669"/>
    <property type="project" value="InterPro"/>
</dbReference>
<dbReference type="SMART" id="SM00220">
    <property type="entry name" value="S_TKc"/>
    <property type="match status" value="1"/>
</dbReference>
<dbReference type="SUPFAM" id="SSF56112">
    <property type="entry name" value="Protein kinase-like (PK-like)"/>
    <property type="match status" value="1"/>
</dbReference>
<protein>
    <submittedName>
        <fullName evidence="4">5'-AMP-activated protein kinase catalytic subunit alpha-1</fullName>
    </submittedName>
</protein>
<evidence type="ECO:0000313" key="5">
    <source>
        <dbReference type="Proteomes" id="UP000186817"/>
    </source>
</evidence>
<organism evidence="4 5">
    <name type="scientific">Symbiodinium microadriaticum</name>
    <name type="common">Dinoflagellate</name>
    <name type="synonym">Zooxanthella microadriatica</name>
    <dbReference type="NCBI Taxonomy" id="2951"/>
    <lineage>
        <taxon>Eukaryota</taxon>
        <taxon>Sar</taxon>
        <taxon>Alveolata</taxon>
        <taxon>Dinophyceae</taxon>
        <taxon>Suessiales</taxon>
        <taxon>Symbiodiniaceae</taxon>
        <taxon>Symbiodinium</taxon>
    </lineage>
</organism>
<dbReference type="PROSITE" id="PS00108">
    <property type="entry name" value="PROTEIN_KINASE_ST"/>
    <property type="match status" value="1"/>
</dbReference>